<organism evidence="1 2">
    <name type="scientific">Flavobacterium jumunjinense</name>
    <dbReference type="NCBI Taxonomy" id="998845"/>
    <lineage>
        <taxon>Bacteria</taxon>
        <taxon>Pseudomonadati</taxon>
        <taxon>Bacteroidota</taxon>
        <taxon>Flavobacteriia</taxon>
        <taxon>Flavobacteriales</taxon>
        <taxon>Flavobacteriaceae</taxon>
        <taxon>Flavobacterium</taxon>
    </lineage>
</organism>
<gene>
    <name evidence="1" type="ORF">ACFFVF_19155</name>
</gene>
<dbReference type="Proteomes" id="UP001589607">
    <property type="component" value="Unassembled WGS sequence"/>
</dbReference>
<dbReference type="InterPro" id="IPR008969">
    <property type="entry name" value="CarboxyPept-like_regulatory"/>
</dbReference>
<proteinExistence type="predicted"/>
<protein>
    <submittedName>
        <fullName evidence="1">Carboxypeptidase-like regulatory domain-containing protein</fullName>
    </submittedName>
</protein>
<dbReference type="EMBL" id="JBHMEY010000094">
    <property type="protein sequence ID" value="MFB9098631.1"/>
    <property type="molecule type" value="Genomic_DNA"/>
</dbReference>
<evidence type="ECO:0000313" key="2">
    <source>
        <dbReference type="Proteomes" id="UP001589607"/>
    </source>
</evidence>
<sequence length="284" mass="32779">MKRNKLFFVFLMFVQFAFSQGVERQVLHGRIIADSLEVENITIFNISSNIGAISDIDGKFSIRARVKDTLFFQGLSFVSQKYVLAEKDIRAEEFEVRLDVRVNELNEVVVTPSTLTGVLEIDTKKIKTYGFTGIDMNKTKYYGDERFNSPMKNSTFPNHFAPNGSNFDFIAIGKGIGNLLGIGRNKKKDENNSFEMRRLKDIQTKSFAEHMKQRFSHHFFVSTLKIENEDLVSFLAFSEMPSYELATFLRAENELMLIEYLITKASEYKIQKEESLHLPNEKKN</sequence>
<reference evidence="1 2" key="1">
    <citation type="submission" date="2024-09" db="EMBL/GenBank/DDBJ databases">
        <authorList>
            <person name="Sun Q."/>
            <person name="Mori K."/>
        </authorList>
    </citation>
    <scope>NUCLEOTIDE SEQUENCE [LARGE SCALE GENOMIC DNA]</scope>
    <source>
        <strain evidence="1 2">CECT 7955</strain>
    </source>
</reference>
<keyword evidence="2" id="KW-1185">Reference proteome</keyword>
<dbReference type="RefSeq" id="WP_236458703.1">
    <property type="nucleotide sequence ID" value="NZ_CBCSGE010000001.1"/>
</dbReference>
<accession>A0ABV5GTM8</accession>
<evidence type="ECO:0000313" key="1">
    <source>
        <dbReference type="EMBL" id="MFB9098631.1"/>
    </source>
</evidence>
<name>A0ABV5GTM8_9FLAO</name>
<comment type="caution">
    <text evidence="1">The sequence shown here is derived from an EMBL/GenBank/DDBJ whole genome shotgun (WGS) entry which is preliminary data.</text>
</comment>
<dbReference type="SUPFAM" id="SSF49464">
    <property type="entry name" value="Carboxypeptidase regulatory domain-like"/>
    <property type="match status" value="1"/>
</dbReference>